<dbReference type="EMBL" id="JAAAUY010000151">
    <property type="protein sequence ID" value="KAF9334367.1"/>
    <property type="molecule type" value="Genomic_DNA"/>
</dbReference>
<keyword evidence="2" id="KW-1185">Reference proteome</keyword>
<comment type="caution">
    <text evidence="1">The sequence shown here is derived from an EMBL/GenBank/DDBJ whole genome shotgun (WGS) entry which is preliminary data.</text>
</comment>
<protein>
    <submittedName>
        <fullName evidence="1">Uncharacterized protein</fullName>
    </submittedName>
</protein>
<reference evidence="1" key="1">
    <citation type="journal article" date="2020" name="Fungal Divers.">
        <title>Resolving the Mortierellaceae phylogeny through synthesis of multi-gene phylogenetics and phylogenomics.</title>
        <authorList>
            <person name="Vandepol N."/>
            <person name="Liber J."/>
            <person name="Desiro A."/>
            <person name="Na H."/>
            <person name="Kennedy M."/>
            <person name="Barry K."/>
            <person name="Grigoriev I.V."/>
            <person name="Miller A.N."/>
            <person name="O'Donnell K."/>
            <person name="Stajich J.E."/>
            <person name="Bonito G."/>
        </authorList>
    </citation>
    <scope>NUCLEOTIDE SEQUENCE</scope>
    <source>
        <strain evidence="1">NVP1</strain>
    </source>
</reference>
<dbReference type="AlphaFoldDB" id="A0A9P5VNG2"/>
<dbReference type="Proteomes" id="UP000696485">
    <property type="component" value="Unassembled WGS sequence"/>
</dbReference>
<proteinExistence type="predicted"/>
<sequence length="413" mass="45639">MVLSSLPIQFKGASEPWRTLAEAAYNSFQGHDISHIQIPSGGHLQGLRRIYYDKAVSLLSKANLEPMDHYSLFTAMSGIVDLRASHTADMSSYCVQASELLEVDPALSNLLKVLSLHLAQGLKALSVECTRRALEAFDSQQSFLSRADSGSMPPQPSLPVLEQKLWNSDVEQGILPTVMLDMSRGEGGGEEDDDEVGEDRYRVYQPVVELVRYLTSSLEQGEFPKTKDSIANHWKTCLECLSDNRLGLRTGNNSAALDASQARLHGYLGEHELEFVRADDLVMIVDGLEVLIFTVHETESACMRETLYTENLRLNKAVQIAAKAEGVAIRRMYSLNIGGMSAMVCALHEADSGGYLGGAGCDFSICIPETEEEMVSFLNCGAPQLFWNYTKLLLDYQDDVRQTLASVRNKDEP</sequence>
<evidence type="ECO:0000313" key="2">
    <source>
        <dbReference type="Proteomes" id="UP000696485"/>
    </source>
</evidence>
<name>A0A9P5VNG2_9FUNG</name>
<organism evidence="1 2">
    <name type="scientific">Podila minutissima</name>
    <dbReference type="NCBI Taxonomy" id="64525"/>
    <lineage>
        <taxon>Eukaryota</taxon>
        <taxon>Fungi</taxon>
        <taxon>Fungi incertae sedis</taxon>
        <taxon>Mucoromycota</taxon>
        <taxon>Mortierellomycotina</taxon>
        <taxon>Mortierellomycetes</taxon>
        <taxon>Mortierellales</taxon>
        <taxon>Mortierellaceae</taxon>
        <taxon>Podila</taxon>
    </lineage>
</organism>
<evidence type="ECO:0000313" key="1">
    <source>
        <dbReference type="EMBL" id="KAF9334367.1"/>
    </source>
</evidence>
<gene>
    <name evidence="1" type="ORF">BG006_002268</name>
</gene>
<accession>A0A9P5VNG2</accession>